<accession>A0A0K0EWB2</accession>
<keyword evidence="1" id="KW-1185">Reference proteome</keyword>
<proteinExistence type="predicted"/>
<evidence type="ECO:0000313" key="2">
    <source>
        <dbReference type="WBParaSite" id="SVE_0081200.1"/>
    </source>
</evidence>
<evidence type="ECO:0000313" key="1">
    <source>
        <dbReference type="Proteomes" id="UP000035680"/>
    </source>
</evidence>
<name>A0A0K0EWB2_STRVS</name>
<organism evidence="1 2">
    <name type="scientific">Strongyloides venezuelensis</name>
    <name type="common">Threadworm</name>
    <dbReference type="NCBI Taxonomy" id="75913"/>
    <lineage>
        <taxon>Eukaryota</taxon>
        <taxon>Metazoa</taxon>
        <taxon>Ecdysozoa</taxon>
        <taxon>Nematoda</taxon>
        <taxon>Chromadorea</taxon>
        <taxon>Rhabditida</taxon>
        <taxon>Tylenchina</taxon>
        <taxon>Panagrolaimomorpha</taxon>
        <taxon>Strongyloidoidea</taxon>
        <taxon>Strongyloididae</taxon>
        <taxon>Strongyloides</taxon>
    </lineage>
</organism>
<reference evidence="1" key="1">
    <citation type="submission" date="2014-07" db="EMBL/GenBank/DDBJ databases">
        <authorList>
            <person name="Martin A.A"/>
            <person name="De Silva N."/>
        </authorList>
    </citation>
    <scope>NUCLEOTIDE SEQUENCE</scope>
</reference>
<sequence length="81" mass="9043">MKLSLENIPSSSVRRGFAMPKGSITHLNNLNNISLKDFDLSGIYHKYLVQLSCTFMIYLNSPSDTTGHNKSSDNESIEYSA</sequence>
<dbReference type="AlphaFoldDB" id="A0A0K0EWB2"/>
<reference evidence="2" key="2">
    <citation type="submission" date="2015-08" db="UniProtKB">
        <authorList>
            <consortium name="WormBaseParasite"/>
        </authorList>
    </citation>
    <scope>IDENTIFICATION</scope>
</reference>
<dbReference type="WBParaSite" id="SVE_0081200.1">
    <property type="protein sequence ID" value="SVE_0081200.1"/>
    <property type="gene ID" value="SVE_0081200"/>
</dbReference>
<protein>
    <submittedName>
        <fullName evidence="2">Ovule protein</fullName>
    </submittedName>
</protein>
<dbReference type="Proteomes" id="UP000035680">
    <property type="component" value="Unassembled WGS sequence"/>
</dbReference>